<name>A0ABY6MZH1_9ALTE</name>
<dbReference type="Gene3D" id="1.10.10.880">
    <property type="entry name" value="Anti sigma-E protein RseA, N-terminal domain"/>
    <property type="match status" value="1"/>
</dbReference>
<gene>
    <name evidence="2" type="ORF">NKI27_14330</name>
</gene>
<dbReference type="InterPro" id="IPR036147">
    <property type="entry name" value="Anti-sigma_E_RseA_N_sf"/>
</dbReference>
<dbReference type="Proteomes" id="UP001163739">
    <property type="component" value="Chromosome"/>
</dbReference>
<proteinExistence type="predicted"/>
<dbReference type="CDD" id="cd16328">
    <property type="entry name" value="RseA_N"/>
    <property type="match status" value="1"/>
</dbReference>
<organism evidence="2 3">
    <name type="scientific">Alkalimarinus alittae</name>
    <dbReference type="NCBI Taxonomy" id="2961619"/>
    <lineage>
        <taxon>Bacteria</taxon>
        <taxon>Pseudomonadati</taxon>
        <taxon>Pseudomonadota</taxon>
        <taxon>Gammaproteobacteria</taxon>
        <taxon>Alteromonadales</taxon>
        <taxon>Alteromonadaceae</taxon>
        <taxon>Alkalimarinus</taxon>
    </lineage>
</organism>
<accession>A0ABY6MZH1</accession>
<evidence type="ECO:0000256" key="1">
    <source>
        <dbReference type="SAM" id="Phobius"/>
    </source>
</evidence>
<dbReference type="InterPro" id="IPR005572">
    <property type="entry name" value="Anti-sigma_E_RseA_N"/>
</dbReference>
<dbReference type="SUPFAM" id="SSF89069">
    <property type="entry name" value="N-terminal, cytoplasmic domain of anti-sigmaE factor RseA"/>
    <property type="match status" value="1"/>
</dbReference>
<keyword evidence="1" id="KW-0812">Transmembrane</keyword>
<feature type="transmembrane region" description="Helical" evidence="1">
    <location>
        <begin position="122"/>
        <end position="142"/>
    </location>
</feature>
<dbReference type="RefSeq" id="WP_265046723.1">
    <property type="nucleotide sequence ID" value="NZ_CP100390.1"/>
</dbReference>
<reference evidence="2" key="1">
    <citation type="submission" date="2022-06" db="EMBL/GenBank/DDBJ databases">
        <title>Alkalimarinus sp. nov., isolated from gut of a Alitta virens.</title>
        <authorList>
            <person name="Yang A.I."/>
            <person name="Shin N.-R."/>
        </authorList>
    </citation>
    <scope>NUCLEOTIDE SEQUENCE</scope>
    <source>
        <strain evidence="2">A2M4</strain>
    </source>
</reference>
<protein>
    <submittedName>
        <fullName evidence="2">Sigma-E factor negative regulatory protein</fullName>
    </submittedName>
</protein>
<evidence type="ECO:0000313" key="3">
    <source>
        <dbReference type="Proteomes" id="UP001163739"/>
    </source>
</evidence>
<keyword evidence="1" id="KW-0472">Membrane</keyword>
<evidence type="ECO:0000313" key="2">
    <source>
        <dbReference type="EMBL" id="UZE95234.1"/>
    </source>
</evidence>
<sequence>MDDRIKESISALLDNEADGLELSRVLNHSEDPAMRALWSRYSKVSDLLSSGQRAYDESTHKVRENILEASEKGGRQPFSSNNSFLAIDISAQISRSIDQIDGSERGSAESAKDKPSTNKKGMGLVSMIAIAATIVMAVSLVFKPFDDISDIRDEVLVASNVANNSGSVTVIERPYSSEHARMLNQYLLRHAENSVSGGRPGLMPLARVASFTIEEN</sequence>
<dbReference type="EMBL" id="CP100390">
    <property type="protein sequence ID" value="UZE95234.1"/>
    <property type="molecule type" value="Genomic_DNA"/>
</dbReference>
<keyword evidence="3" id="KW-1185">Reference proteome</keyword>
<keyword evidence="1" id="KW-1133">Transmembrane helix</keyword>